<keyword evidence="1" id="KW-0227">DNA damage</keyword>
<dbReference type="GO" id="GO:0008409">
    <property type="term" value="F:5'-3' exonuclease activity"/>
    <property type="evidence" value="ECO:0007669"/>
    <property type="project" value="TreeGrafter"/>
</dbReference>
<comment type="function">
    <text evidence="1">Nuclease required for the repair of DNA interstrand cross-links (ICL). Acts as a 5'-3' exonuclease that anchors at a cut end of DNA and cleaves DNA successively at every third nucleotide, allowing to excise an ICL from one strand through flanking incisions.</text>
</comment>
<keyword evidence="2" id="KW-0812">Transmembrane</keyword>
<protein>
    <recommendedName>
        <fullName evidence="1">Fanconi-associated nuclease</fullName>
        <ecNumber evidence="1">3.1.4.1</ecNumber>
    </recommendedName>
</protein>
<keyword evidence="1" id="KW-0540">Nuclease</keyword>
<reference evidence="3" key="1">
    <citation type="submission" date="2015-12" db="EMBL/GenBank/DDBJ databases">
        <title>Gene expression during late stages of embryo sac development: a critical building block for successful pollen-pistil interactions.</title>
        <authorList>
            <person name="Liu Y."/>
            <person name="Joly V."/>
            <person name="Sabar M."/>
            <person name="Matton D.P."/>
        </authorList>
    </citation>
    <scope>NUCLEOTIDE SEQUENCE</scope>
</reference>
<evidence type="ECO:0000256" key="1">
    <source>
        <dbReference type="RuleBase" id="RU365033"/>
    </source>
</evidence>
<comment type="catalytic activity">
    <reaction evidence="1">
        <text>Hydrolytically removes 5'-nucleotides successively from the 3'-hydroxy termini of 3'-hydroxy-terminated oligonucleotides.</text>
        <dbReference type="EC" id="3.1.4.1"/>
    </reaction>
</comment>
<dbReference type="PANTHER" id="PTHR15749:SF4">
    <property type="entry name" value="FANCONI-ASSOCIATED NUCLEASE 1"/>
    <property type="match status" value="1"/>
</dbReference>
<keyword evidence="1" id="KW-0539">Nucleus</keyword>
<keyword evidence="1" id="KW-0464">Manganese</keyword>
<dbReference type="AlphaFoldDB" id="A0A0V0GPJ0"/>
<dbReference type="EC" id="3.1.4.1" evidence="1"/>
<keyword evidence="1" id="KW-0460">Magnesium</keyword>
<dbReference type="GO" id="GO:0036297">
    <property type="term" value="P:interstrand cross-link repair"/>
    <property type="evidence" value="ECO:0007669"/>
    <property type="project" value="InterPro"/>
</dbReference>
<dbReference type="EMBL" id="GEDG01034044">
    <property type="protein sequence ID" value="JAP09934.1"/>
    <property type="molecule type" value="Transcribed_RNA"/>
</dbReference>
<dbReference type="GO" id="GO:0004528">
    <property type="term" value="F:phosphodiesterase I activity"/>
    <property type="evidence" value="ECO:0007669"/>
    <property type="project" value="UniProtKB-EC"/>
</dbReference>
<keyword evidence="1" id="KW-0378">Hydrolase</keyword>
<name>A0A0V0GPJ0_SOLCH</name>
<keyword evidence="1" id="KW-0234">DNA repair</keyword>
<dbReference type="GO" id="GO:0017108">
    <property type="term" value="F:5'-flap endonuclease activity"/>
    <property type="evidence" value="ECO:0007669"/>
    <property type="project" value="TreeGrafter"/>
</dbReference>
<keyword evidence="2" id="KW-1133">Transmembrane helix</keyword>
<evidence type="ECO:0000256" key="2">
    <source>
        <dbReference type="SAM" id="Phobius"/>
    </source>
</evidence>
<comment type="similarity">
    <text evidence="1">Belongs to the FAN1 family.</text>
</comment>
<sequence length="68" mass="7718">MDESLDENNNELVSRCIEISASHVSSFVEEDRSSHFGSMTAFLSCFSASWVYSKVILLGVSFLEHERR</sequence>
<comment type="cofactor">
    <cofactor evidence="1">
        <name>Mg(2+)</name>
        <dbReference type="ChEBI" id="CHEBI:18420"/>
    </cofactor>
    <cofactor evidence="1">
        <name>Mn(2+)</name>
        <dbReference type="ChEBI" id="CHEBI:29035"/>
    </cofactor>
</comment>
<dbReference type="InterPro" id="IPR033315">
    <property type="entry name" value="Fan1-like"/>
</dbReference>
<feature type="transmembrane region" description="Helical" evidence="2">
    <location>
        <begin position="41"/>
        <end position="63"/>
    </location>
</feature>
<keyword evidence="1" id="KW-0479">Metal-binding</keyword>
<dbReference type="GO" id="GO:0070336">
    <property type="term" value="F:flap-structured DNA binding"/>
    <property type="evidence" value="ECO:0007669"/>
    <property type="project" value="TreeGrafter"/>
</dbReference>
<organism evidence="3">
    <name type="scientific">Solanum chacoense</name>
    <name type="common">Chaco potato</name>
    <dbReference type="NCBI Taxonomy" id="4108"/>
    <lineage>
        <taxon>Eukaryota</taxon>
        <taxon>Viridiplantae</taxon>
        <taxon>Streptophyta</taxon>
        <taxon>Embryophyta</taxon>
        <taxon>Tracheophyta</taxon>
        <taxon>Spermatophyta</taxon>
        <taxon>Magnoliopsida</taxon>
        <taxon>eudicotyledons</taxon>
        <taxon>Gunneridae</taxon>
        <taxon>Pentapetalae</taxon>
        <taxon>asterids</taxon>
        <taxon>lamiids</taxon>
        <taxon>Solanales</taxon>
        <taxon>Solanaceae</taxon>
        <taxon>Solanoideae</taxon>
        <taxon>Solaneae</taxon>
        <taxon>Solanum</taxon>
    </lineage>
</organism>
<comment type="subcellular location">
    <subcellularLocation>
        <location evidence="1">Nucleus</location>
    </subcellularLocation>
</comment>
<dbReference type="GO" id="GO:0046872">
    <property type="term" value="F:metal ion binding"/>
    <property type="evidence" value="ECO:0007669"/>
    <property type="project" value="UniProtKB-KW"/>
</dbReference>
<dbReference type="GO" id="GO:0005634">
    <property type="term" value="C:nucleus"/>
    <property type="evidence" value="ECO:0007669"/>
    <property type="project" value="UniProtKB-SubCell"/>
</dbReference>
<dbReference type="PANTHER" id="PTHR15749">
    <property type="entry name" value="FANCONI-ASSOCIATED NUCLEASE 1"/>
    <property type="match status" value="1"/>
</dbReference>
<evidence type="ECO:0000313" key="3">
    <source>
        <dbReference type="EMBL" id="JAP09934.1"/>
    </source>
</evidence>
<proteinExistence type="inferred from homology"/>
<keyword evidence="2" id="KW-0472">Membrane</keyword>
<accession>A0A0V0GPJ0</accession>